<keyword evidence="2" id="KW-0719">Serine esterase</keyword>
<evidence type="ECO:0000313" key="9">
    <source>
        <dbReference type="EMBL" id="KAK0657051.1"/>
    </source>
</evidence>
<sequence>MLVLLTVVALVQLLSWASAAPTDDSHHRRQSLRCATSSFAGVVSLPGVTVTIERAVSVSQGGSYREAGNLGFPNAIDVLPALCAVTVRVSNTTDVPIKPASSYRFGMFLPTAANWNRKILTVGSASFAGGINWADMGQGPHYGFATVSTDNGHNSAGSDLSWATPASLYDWGYRALHGSVVVSKLLITQYYGRPLTYSYYAGCSTGGRQGLREIQYDANTFDGAIIGAAAWDTVHLMPWISKIAVDQLSTTNGKLRAQQMSIIAAEVLRQCDPQDGVTDNIVSQPDQCNFNINTIVCSNPLTCITAEQAQVAQKIWGDYIANGRFVYNGFSRTSEDQWSIYFGADSTLTGFDFDYERYWIYNNSRYTWQQYTDQTVLDSERVNPGQATANKFDISSFRTRPGKKGGKILMYHGLADGVISPRTSLYYYNQTIAAMRTDVSSIRSWFRYFEVPGMQHCFFSNRYNAPWNFGAPGAASALRLLPTLGVGLPAVGEGWSVPGHLNDSRYDALVALQEWVENERPVDRVVASAFNADFTTYRTRPICPWPQRAVVLIIKQATTMQKNNSGASNSQPQSASGTVYRDYTELREDQLYLCDDLIDEVYKKNGVMKLFGDEPKTASSGARVGLWNAVFDNGKGWDTTQPVSHPGPPPELAVEDAMCEVGILSVDLPPINPGPVDGDHSRMAGAPAFIGVVQRVDDAGVRLVSRVCDKQDRPVHPRYITFHDGRTLRQAKAEAAKH</sequence>
<dbReference type="InterPro" id="IPR011118">
    <property type="entry name" value="Tannase/feruloyl_esterase"/>
</dbReference>
<dbReference type="Pfam" id="PF07519">
    <property type="entry name" value="Tannase"/>
    <property type="match status" value="1"/>
</dbReference>
<name>A0AA40CZC9_9PEZI</name>
<proteinExistence type="inferred from homology"/>
<dbReference type="AlphaFoldDB" id="A0AA40CZC9"/>
<dbReference type="SUPFAM" id="SSF53474">
    <property type="entry name" value="alpha/beta-Hydrolases"/>
    <property type="match status" value="1"/>
</dbReference>
<evidence type="ECO:0000256" key="8">
    <source>
        <dbReference type="RuleBase" id="RU361238"/>
    </source>
</evidence>
<evidence type="ECO:0000256" key="3">
    <source>
        <dbReference type="ARBA" id="ARBA00022723"/>
    </source>
</evidence>
<keyword evidence="3" id="KW-0479">Metal-binding</keyword>
<dbReference type="Proteomes" id="UP001174936">
    <property type="component" value="Unassembled WGS sequence"/>
</dbReference>
<comment type="caution">
    <text evidence="9">The sequence shown here is derived from an EMBL/GenBank/DDBJ whole genome shotgun (WGS) entry which is preliminary data.</text>
</comment>
<comment type="similarity">
    <text evidence="1 8">Belongs to the tannase family.</text>
</comment>
<feature type="chain" id="PRO_5041482021" description="Carboxylic ester hydrolase" evidence="8">
    <location>
        <begin position="20"/>
        <end position="738"/>
    </location>
</feature>
<evidence type="ECO:0000256" key="4">
    <source>
        <dbReference type="ARBA" id="ARBA00022729"/>
    </source>
</evidence>
<evidence type="ECO:0000256" key="2">
    <source>
        <dbReference type="ARBA" id="ARBA00022487"/>
    </source>
</evidence>
<dbReference type="EMBL" id="JAULSV010000001">
    <property type="protein sequence ID" value="KAK0657051.1"/>
    <property type="molecule type" value="Genomic_DNA"/>
</dbReference>
<accession>A0AA40CZC9</accession>
<feature type="signal peptide" evidence="8">
    <location>
        <begin position="1"/>
        <end position="19"/>
    </location>
</feature>
<keyword evidence="4 8" id="KW-0732">Signal</keyword>
<evidence type="ECO:0000256" key="6">
    <source>
        <dbReference type="ARBA" id="ARBA00022837"/>
    </source>
</evidence>
<gene>
    <name evidence="9" type="ORF">B0T16DRAFT_452547</name>
</gene>
<evidence type="ECO:0000313" key="10">
    <source>
        <dbReference type="Proteomes" id="UP001174936"/>
    </source>
</evidence>
<protein>
    <recommendedName>
        <fullName evidence="8">Carboxylic ester hydrolase</fullName>
        <ecNumber evidence="8">3.1.1.-</ecNumber>
    </recommendedName>
</protein>
<evidence type="ECO:0000256" key="5">
    <source>
        <dbReference type="ARBA" id="ARBA00022801"/>
    </source>
</evidence>
<evidence type="ECO:0000256" key="1">
    <source>
        <dbReference type="ARBA" id="ARBA00006249"/>
    </source>
</evidence>
<dbReference type="EC" id="3.1.1.-" evidence="8"/>
<dbReference type="GO" id="GO:0046872">
    <property type="term" value="F:metal ion binding"/>
    <property type="evidence" value="ECO:0007669"/>
    <property type="project" value="UniProtKB-KW"/>
</dbReference>
<dbReference type="PANTHER" id="PTHR33938:SF2">
    <property type="entry name" value="CARBOXYLIC ESTER HYDROLASE"/>
    <property type="match status" value="1"/>
</dbReference>
<keyword evidence="6" id="KW-0106">Calcium</keyword>
<evidence type="ECO:0000256" key="7">
    <source>
        <dbReference type="ARBA" id="ARBA00023157"/>
    </source>
</evidence>
<dbReference type="PANTHER" id="PTHR33938">
    <property type="entry name" value="FERULOYL ESTERASE B-RELATED"/>
    <property type="match status" value="1"/>
</dbReference>
<keyword evidence="7" id="KW-1015">Disulfide bond</keyword>
<reference evidence="9" key="1">
    <citation type="submission" date="2023-06" db="EMBL/GenBank/DDBJ databases">
        <title>Genome-scale phylogeny and comparative genomics of the fungal order Sordariales.</title>
        <authorList>
            <consortium name="Lawrence Berkeley National Laboratory"/>
            <person name="Hensen N."/>
            <person name="Bonometti L."/>
            <person name="Westerberg I."/>
            <person name="Brannstrom I.O."/>
            <person name="Guillou S."/>
            <person name="Cros-Aarteil S."/>
            <person name="Calhoun S."/>
            <person name="Haridas S."/>
            <person name="Kuo A."/>
            <person name="Mondo S."/>
            <person name="Pangilinan J."/>
            <person name="Riley R."/>
            <person name="Labutti K."/>
            <person name="Andreopoulos B."/>
            <person name="Lipzen A."/>
            <person name="Chen C."/>
            <person name="Yanf M."/>
            <person name="Daum C."/>
            <person name="Ng V."/>
            <person name="Clum A."/>
            <person name="Steindorff A."/>
            <person name="Ohm R."/>
            <person name="Martin F."/>
            <person name="Silar P."/>
            <person name="Natvig D."/>
            <person name="Lalanne C."/>
            <person name="Gautier V."/>
            <person name="Ament-Velasquez S.L."/>
            <person name="Kruys A."/>
            <person name="Hutchinson M.I."/>
            <person name="Powell A.J."/>
            <person name="Barry K."/>
            <person name="Miller A.N."/>
            <person name="Grigoriev I.V."/>
            <person name="Debuchy R."/>
            <person name="Gladieux P."/>
            <person name="Thoren M.H."/>
            <person name="Johannesson H."/>
        </authorList>
    </citation>
    <scope>NUCLEOTIDE SEQUENCE</scope>
    <source>
        <strain evidence="9">SMH2532-1</strain>
    </source>
</reference>
<keyword evidence="5 8" id="KW-0378">Hydrolase</keyword>
<keyword evidence="10" id="KW-1185">Reference proteome</keyword>
<dbReference type="InterPro" id="IPR029058">
    <property type="entry name" value="AB_hydrolase_fold"/>
</dbReference>
<organism evidence="9 10">
    <name type="scientific">Cercophora newfieldiana</name>
    <dbReference type="NCBI Taxonomy" id="92897"/>
    <lineage>
        <taxon>Eukaryota</taxon>
        <taxon>Fungi</taxon>
        <taxon>Dikarya</taxon>
        <taxon>Ascomycota</taxon>
        <taxon>Pezizomycotina</taxon>
        <taxon>Sordariomycetes</taxon>
        <taxon>Sordariomycetidae</taxon>
        <taxon>Sordariales</taxon>
        <taxon>Lasiosphaeriaceae</taxon>
        <taxon>Cercophora</taxon>
    </lineage>
</organism>
<dbReference type="GO" id="GO:0030600">
    <property type="term" value="F:feruloyl esterase activity"/>
    <property type="evidence" value="ECO:0007669"/>
    <property type="project" value="UniProtKB-ARBA"/>
</dbReference>